<comment type="similarity">
    <text evidence="10">Belongs to the ELO family.</text>
</comment>
<dbReference type="AlphaFoldDB" id="A0A9J6GEL0"/>
<evidence type="ECO:0000313" key="11">
    <source>
        <dbReference type="EMBL" id="KAH9372772.1"/>
    </source>
</evidence>
<keyword evidence="8 10" id="KW-0472">Membrane</keyword>
<evidence type="ECO:0000256" key="7">
    <source>
        <dbReference type="ARBA" id="ARBA00023098"/>
    </source>
</evidence>
<proteinExistence type="inferred from homology"/>
<keyword evidence="2 10" id="KW-0444">Lipid biosynthesis</keyword>
<keyword evidence="3 10" id="KW-0808">Transferase</keyword>
<sequence length="268" mass="31219">MEGPEEPPRPPFLARRDMRIAHWPLVGDFRLVLAVVTAYVYAVKIAGPRFMERRRPYDGIKPLIVIYNVTMVVANVYLTCGILRAYLGDLHYSVVCQGIDYDGCDESTMGLMAVLWWFYVSRFADLLDTVFFVLRKKDSHVSVLHVAHHTIVLLSACYGLTFGIDGQGAFSIMINCFVHVVMYSYYLLSLMGPTVQKHLWWKRYLTQFQLVQFVVQFVHMMIPMFMECRYPLSHCWVVILQCVFYFGMFIRFYLKAYRPKQIGVTKAK</sequence>
<dbReference type="EC" id="2.3.1.199" evidence="10"/>
<evidence type="ECO:0000256" key="1">
    <source>
        <dbReference type="ARBA" id="ARBA00004141"/>
    </source>
</evidence>
<dbReference type="VEuPathDB" id="VectorBase:HLOH_048323"/>
<dbReference type="GO" id="GO:0019367">
    <property type="term" value="P:fatty acid elongation, saturated fatty acid"/>
    <property type="evidence" value="ECO:0007669"/>
    <property type="project" value="TreeGrafter"/>
</dbReference>
<keyword evidence="5 10" id="KW-0276">Fatty acid metabolism</keyword>
<dbReference type="PANTHER" id="PTHR11157">
    <property type="entry name" value="FATTY ACID ACYL TRANSFERASE-RELATED"/>
    <property type="match status" value="1"/>
</dbReference>
<evidence type="ECO:0000256" key="9">
    <source>
        <dbReference type="ARBA" id="ARBA00023160"/>
    </source>
</evidence>
<keyword evidence="12" id="KW-1185">Reference proteome</keyword>
<dbReference type="GO" id="GO:0034625">
    <property type="term" value="P:fatty acid elongation, monounsaturated fatty acid"/>
    <property type="evidence" value="ECO:0007669"/>
    <property type="project" value="TreeGrafter"/>
</dbReference>
<dbReference type="Pfam" id="PF01151">
    <property type="entry name" value="ELO"/>
    <property type="match status" value="1"/>
</dbReference>
<dbReference type="Proteomes" id="UP000821853">
    <property type="component" value="Chromosome 4"/>
</dbReference>
<accession>A0A9J6GEL0</accession>
<feature type="transmembrane region" description="Helical" evidence="10">
    <location>
        <begin position="63"/>
        <end position="87"/>
    </location>
</feature>
<keyword evidence="9 10" id="KW-0275">Fatty acid biosynthesis</keyword>
<dbReference type="InterPro" id="IPR002076">
    <property type="entry name" value="ELO_fam"/>
</dbReference>
<keyword evidence="6 10" id="KW-1133">Transmembrane helix</keyword>
<feature type="transmembrane region" description="Helical" evidence="10">
    <location>
        <begin position="231"/>
        <end position="254"/>
    </location>
</feature>
<gene>
    <name evidence="11" type="ORF">HPB48_021268</name>
</gene>
<name>A0A9J6GEL0_HAELO</name>
<evidence type="ECO:0000256" key="4">
    <source>
        <dbReference type="ARBA" id="ARBA00022692"/>
    </source>
</evidence>
<feature type="transmembrane region" description="Helical" evidence="10">
    <location>
        <begin position="20"/>
        <end position="42"/>
    </location>
</feature>
<comment type="catalytic activity">
    <reaction evidence="10">
        <text>a very-long-chain acyl-CoA + malonyl-CoA + H(+) = a very-long-chain 3-oxoacyl-CoA + CO2 + CoA</text>
        <dbReference type="Rhea" id="RHEA:32727"/>
        <dbReference type="ChEBI" id="CHEBI:15378"/>
        <dbReference type="ChEBI" id="CHEBI:16526"/>
        <dbReference type="ChEBI" id="CHEBI:57287"/>
        <dbReference type="ChEBI" id="CHEBI:57384"/>
        <dbReference type="ChEBI" id="CHEBI:90725"/>
        <dbReference type="ChEBI" id="CHEBI:90736"/>
        <dbReference type="EC" id="2.3.1.199"/>
    </reaction>
</comment>
<dbReference type="GO" id="GO:0030148">
    <property type="term" value="P:sphingolipid biosynthetic process"/>
    <property type="evidence" value="ECO:0007669"/>
    <property type="project" value="TreeGrafter"/>
</dbReference>
<evidence type="ECO:0000256" key="2">
    <source>
        <dbReference type="ARBA" id="ARBA00022516"/>
    </source>
</evidence>
<dbReference type="GO" id="GO:0005789">
    <property type="term" value="C:endoplasmic reticulum membrane"/>
    <property type="evidence" value="ECO:0007669"/>
    <property type="project" value="TreeGrafter"/>
</dbReference>
<evidence type="ECO:0000256" key="5">
    <source>
        <dbReference type="ARBA" id="ARBA00022832"/>
    </source>
</evidence>
<evidence type="ECO:0000313" key="12">
    <source>
        <dbReference type="Proteomes" id="UP000821853"/>
    </source>
</evidence>
<keyword evidence="4 10" id="KW-0812">Transmembrane</keyword>
<protein>
    <recommendedName>
        <fullName evidence="10">Elongation of very long chain fatty acids protein</fullName>
        <ecNumber evidence="10">2.3.1.199</ecNumber>
    </recommendedName>
    <alternativeName>
        <fullName evidence="10">Very-long-chain 3-oxoacyl-CoA synthase</fullName>
    </alternativeName>
</protein>
<comment type="subcellular location">
    <subcellularLocation>
        <location evidence="1">Membrane</location>
        <topology evidence="1">Multi-pass membrane protein</topology>
    </subcellularLocation>
</comment>
<reference evidence="11 12" key="1">
    <citation type="journal article" date="2020" name="Cell">
        <title>Large-Scale Comparative Analyses of Tick Genomes Elucidate Their Genetic Diversity and Vector Capacities.</title>
        <authorList>
            <consortium name="Tick Genome and Microbiome Consortium (TIGMIC)"/>
            <person name="Jia N."/>
            <person name="Wang J."/>
            <person name="Shi W."/>
            <person name="Du L."/>
            <person name="Sun Y."/>
            <person name="Zhan W."/>
            <person name="Jiang J.F."/>
            <person name="Wang Q."/>
            <person name="Zhang B."/>
            <person name="Ji P."/>
            <person name="Bell-Sakyi L."/>
            <person name="Cui X.M."/>
            <person name="Yuan T.T."/>
            <person name="Jiang B.G."/>
            <person name="Yang W.F."/>
            <person name="Lam T.T."/>
            <person name="Chang Q.C."/>
            <person name="Ding S.J."/>
            <person name="Wang X.J."/>
            <person name="Zhu J.G."/>
            <person name="Ruan X.D."/>
            <person name="Zhao L."/>
            <person name="Wei J.T."/>
            <person name="Ye R.Z."/>
            <person name="Que T.C."/>
            <person name="Du C.H."/>
            <person name="Zhou Y.H."/>
            <person name="Cheng J.X."/>
            <person name="Dai P.F."/>
            <person name="Guo W.B."/>
            <person name="Han X.H."/>
            <person name="Huang E.J."/>
            <person name="Li L.F."/>
            <person name="Wei W."/>
            <person name="Gao Y.C."/>
            <person name="Liu J.Z."/>
            <person name="Shao H.Z."/>
            <person name="Wang X."/>
            <person name="Wang C.C."/>
            <person name="Yang T.C."/>
            <person name="Huo Q.B."/>
            <person name="Li W."/>
            <person name="Chen H.Y."/>
            <person name="Chen S.E."/>
            <person name="Zhou L.G."/>
            <person name="Ni X.B."/>
            <person name="Tian J.H."/>
            <person name="Sheng Y."/>
            <person name="Liu T."/>
            <person name="Pan Y.S."/>
            <person name="Xia L.Y."/>
            <person name="Li J."/>
            <person name="Zhao F."/>
            <person name="Cao W.C."/>
        </authorList>
    </citation>
    <scope>NUCLEOTIDE SEQUENCE [LARGE SCALE GENOMIC DNA]</scope>
    <source>
        <strain evidence="11">HaeL-2018</strain>
    </source>
</reference>
<feature type="transmembrane region" description="Helical" evidence="10">
    <location>
        <begin position="116"/>
        <end position="134"/>
    </location>
</feature>
<comment type="caution">
    <text evidence="11">The sequence shown here is derived from an EMBL/GenBank/DDBJ whole genome shotgun (WGS) entry which is preliminary data.</text>
</comment>
<evidence type="ECO:0000256" key="10">
    <source>
        <dbReference type="RuleBase" id="RU361115"/>
    </source>
</evidence>
<organism evidence="11 12">
    <name type="scientific">Haemaphysalis longicornis</name>
    <name type="common">Bush tick</name>
    <dbReference type="NCBI Taxonomy" id="44386"/>
    <lineage>
        <taxon>Eukaryota</taxon>
        <taxon>Metazoa</taxon>
        <taxon>Ecdysozoa</taxon>
        <taxon>Arthropoda</taxon>
        <taxon>Chelicerata</taxon>
        <taxon>Arachnida</taxon>
        <taxon>Acari</taxon>
        <taxon>Parasitiformes</taxon>
        <taxon>Ixodida</taxon>
        <taxon>Ixodoidea</taxon>
        <taxon>Ixodidae</taxon>
        <taxon>Haemaphysalinae</taxon>
        <taxon>Haemaphysalis</taxon>
    </lineage>
</organism>
<dbReference type="GO" id="GO:0042761">
    <property type="term" value="P:very long-chain fatty acid biosynthetic process"/>
    <property type="evidence" value="ECO:0007669"/>
    <property type="project" value="TreeGrafter"/>
</dbReference>
<feature type="transmembrane region" description="Helical" evidence="10">
    <location>
        <begin position="208"/>
        <end position="225"/>
    </location>
</feature>
<dbReference type="PANTHER" id="PTHR11157:SF69">
    <property type="entry name" value="ELONGATION OF VERY LONG CHAIN FATTY ACIDS PROTEIN 7"/>
    <property type="match status" value="1"/>
</dbReference>
<dbReference type="GO" id="GO:0009922">
    <property type="term" value="F:fatty acid elongase activity"/>
    <property type="evidence" value="ECO:0007669"/>
    <property type="project" value="UniProtKB-EC"/>
</dbReference>
<evidence type="ECO:0000256" key="8">
    <source>
        <dbReference type="ARBA" id="ARBA00023136"/>
    </source>
</evidence>
<feature type="transmembrane region" description="Helical" evidence="10">
    <location>
        <begin position="170"/>
        <end position="188"/>
    </location>
</feature>
<evidence type="ECO:0000256" key="6">
    <source>
        <dbReference type="ARBA" id="ARBA00022989"/>
    </source>
</evidence>
<keyword evidence="7 10" id="KW-0443">Lipid metabolism</keyword>
<dbReference type="GO" id="GO:0034626">
    <property type="term" value="P:fatty acid elongation, polyunsaturated fatty acid"/>
    <property type="evidence" value="ECO:0007669"/>
    <property type="project" value="TreeGrafter"/>
</dbReference>
<feature type="transmembrane region" description="Helical" evidence="10">
    <location>
        <begin position="146"/>
        <end position="164"/>
    </location>
</feature>
<dbReference type="EMBL" id="JABSTR010000006">
    <property type="protein sequence ID" value="KAH9372772.1"/>
    <property type="molecule type" value="Genomic_DNA"/>
</dbReference>
<evidence type="ECO:0000256" key="3">
    <source>
        <dbReference type="ARBA" id="ARBA00022679"/>
    </source>
</evidence>
<dbReference type="OrthoDB" id="434092at2759"/>